<evidence type="ECO:0000256" key="16">
    <source>
        <dbReference type="ARBA" id="ARBA00032510"/>
    </source>
</evidence>
<dbReference type="InterPro" id="IPR018109">
    <property type="entry name" value="Folylpolyglutamate_synth_CS"/>
</dbReference>
<dbReference type="InterPro" id="IPR001645">
    <property type="entry name" value="Folylpolyglutamate_synth"/>
</dbReference>
<comment type="catalytic activity">
    <reaction evidence="19">
        <text>(6R)-5,10-methylenetetrahydrofolyl-(gamma-L-Glu)(n) + L-glutamate + ATP = (6R)-5,10-methylenetetrahydrofolyl-(gamma-L-Glu)(n+1) + ADP + phosphate + H(+)</text>
        <dbReference type="Rhea" id="RHEA:51912"/>
        <dbReference type="Rhea" id="RHEA-COMP:13257"/>
        <dbReference type="Rhea" id="RHEA-COMP:13258"/>
        <dbReference type="ChEBI" id="CHEBI:15378"/>
        <dbReference type="ChEBI" id="CHEBI:29985"/>
        <dbReference type="ChEBI" id="CHEBI:30616"/>
        <dbReference type="ChEBI" id="CHEBI:43474"/>
        <dbReference type="ChEBI" id="CHEBI:136572"/>
        <dbReference type="ChEBI" id="CHEBI:456216"/>
        <dbReference type="EC" id="6.3.2.17"/>
    </reaction>
</comment>
<evidence type="ECO:0000256" key="12">
    <source>
        <dbReference type="ARBA" id="ARBA00022842"/>
    </source>
</evidence>
<evidence type="ECO:0000256" key="21">
    <source>
        <dbReference type="PIRNR" id="PIRNR001563"/>
    </source>
</evidence>
<keyword evidence="9" id="KW-0479">Metal-binding</keyword>
<dbReference type="Pfam" id="PF02875">
    <property type="entry name" value="Mur_ligase_C"/>
    <property type="match status" value="1"/>
</dbReference>
<evidence type="ECO:0000259" key="22">
    <source>
        <dbReference type="Pfam" id="PF02875"/>
    </source>
</evidence>
<dbReference type="UniPathway" id="UPA00077">
    <property type="reaction ID" value="UER00157"/>
</dbReference>
<evidence type="ECO:0000259" key="23">
    <source>
        <dbReference type="Pfam" id="PF08245"/>
    </source>
</evidence>
<dbReference type="NCBIfam" id="TIGR01499">
    <property type="entry name" value="folC"/>
    <property type="match status" value="1"/>
</dbReference>
<dbReference type="InterPro" id="IPR036565">
    <property type="entry name" value="Mur-like_cat_sf"/>
</dbReference>
<evidence type="ECO:0000256" key="1">
    <source>
        <dbReference type="ARBA" id="ARBA00002714"/>
    </source>
</evidence>
<dbReference type="PANTHER" id="PTHR11136:SF0">
    <property type="entry name" value="DIHYDROFOLATE SYNTHETASE-RELATED"/>
    <property type="match status" value="1"/>
</dbReference>
<dbReference type="EMBL" id="QUZK01000038">
    <property type="protein sequence ID" value="RFF30055.1"/>
    <property type="molecule type" value="Genomic_DNA"/>
</dbReference>
<dbReference type="PANTHER" id="PTHR11136">
    <property type="entry name" value="FOLYLPOLYGLUTAMATE SYNTHASE-RELATED"/>
    <property type="match status" value="1"/>
</dbReference>
<evidence type="ECO:0000256" key="13">
    <source>
        <dbReference type="ARBA" id="ARBA00022909"/>
    </source>
</evidence>
<feature type="domain" description="Mur ligase C-terminal" evidence="22">
    <location>
        <begin position="292"/>
        <end position="412"/>
    </location>
</feature>
<comment type="pathway">
    <text evidence="2">Cofactor biosynthesis; tetrahydrofolate biosynthesis; 7,8-dihydrofolate from 2-amino-4-hydroxy-6-hydroxymethyl-7,8-dihydropteridine diphosphate and 4-aminobenzoate: step 2/2.</text>
</comment>
<evidence type="ECO:0000256" key="8">
    <source>
        <dbReference type="ARBA" id="ARBA00022598"/>
    </source>
</evidence>
<gene>
    <name evidence="24" type="ORF">DZC52_09575</name>
</gene>
<dbReference type="InterPro" id="IPR004101">
    <property type="entry name" value="Mur_ligase_C"/>
</dbReference>
<dbReference type="PIRSF" id="PIRSF001563">
    <property type="entry name" value="Folylpolyglu_synth"/>
    <property type="match status" value="1"/>
</dbReference>
<dbReference type="GO" id="GO:0004326">
    <property type="term" value="F:tetrahydrofolylpolyglutamate synthase activity"/>
    <property type="evidence" value="ECO:0007669"/>
    <property type="project" value="UniProtKB-EC"/>
</dbReference>
<dbReference type="AlphaFoldDB" id="A0A3E1K7S7"/>
<dbReference type="EC" id="6.3.2.12" evidence="5"/>
<evidence type="ECO:0000256" key="3">
    <source>
        <dbReference type="ARBA" id="ARBA00005150"/>
    </source>
</evidence>
<name>A0A3E1K7S7_9GAMM</name>
<evidence type="ECO:0000256" key="15">
    <source>
        <dbReference type="ARBA" id="ARBA00030592"/>
    </source>
</evidence>
<dbReference type="Gene3D" id="3.40.1190.10">
    <property type="entry name" value="Mur-like, catalytic domain"/>
    <property type="match status" value="1"/>
</dbReference>
<evidence type="ECO:0000256" key="9">
    <source>
        <dbReference type="ARBA" id="ARBA00022723"/>
    </source>
</evidence>
<dbReference type="GO" id="GO:0005524">
    <property type="term" value="F:ATP binding"/>
    <property type="evidence" value="ECO:0007669"/>
    <property type="project" value="UniProtKB-KW"/>
</dbReference>
<dbReference type="SUPFAM" id="SSF53623">
    <property type="entry name" value="MurD-like peptide ligases, catalytic domain"/>
    <property type="match status" value="1"/>
</dbReference>
<evidence type="ECO:0000256" key="6">
    <source>
        <dbReference type="ARBA" id="ARBA00013025"/>
    </source>
</evidence>
<keyword evidence="10 21" id="KW-0547">Nucleotide-binding</keyword>
<reference evidence="24 25" key="1">
    <citation type="submission" date="2018-08" db="EMBL/GenBank/DDBJ databases">
        <title>Wenzhouxiangella salilacus sp. nov., a novel bacterium isolated from a saline lake in Xinjiang Province, China.</title>
        <authorList>
            <person name="Han S."/>
        </authorList>
    </citation>
    <scope>NUCLEOTIDE SEQUENCE [LARGE SCALE GENOMIC DNA]</scope>
    <source>
        <strain evidence="24 25">XDB06</strain>
    </source>
</reference>
<evidence type="ECO:0000256" key="2">
    <source>
        <dbReference type="ARBA" id="ARBA00004799"/>
    </source>
</evidence>
<comment type="similarity">
    <text evidence="4 21">Belongs to the folylpolyglutamate synthase family.</text>
</comment>
<sequence>MSESSNPNPSPLAAWLARLERRAPASRIELGLDRVREVWRRMDAELCVPVITVAGTNGKGSVVAMIESMLLAGGYRPLAYSSPHILRFSERMRIGGREADEAEIVAALDEVERARGDVDLTYFEHTTLAAFRLAFDAGVDALVLEVGLGGRLDAVNVLDADVAVITSIGIDHAEFLGPTREHIAREKAGVARAGRPAVVGEPEPPDSLAETLDSIGARPISALEALAADAPVEELRITHAGRRLILPLPALAGAWQRTNAACAVIALLELADRLPIDETALAAGLRDVRLPGRFQLIRNAPAVLLDVAHNPAAAAALASALGAPEAASTAVFSALAGKDVAGIGRALDACFTRWIVAPLAGDRARPAESIAQELCQAPVSGTVETVESVPAALQHALADSGPHDRVVVFGSFLTVAEAWPELASSP</sequence>
<keyword evidence="12" id="KW-0460">Magnesium</keyword>
<keyword evidence="8 21" id="KW-0436">Ligase</keyword>
<evidence type="ECO:0000256" key="5">
    <source>
        <dbReference type="ARBA" id="ARBA00013023"/>
    </source>
</evidence>
<organism evidence="24 25">
    <name type="scientific">Wenzhouxiangella sediminis</name>
    <dbReference type="NCBI Taxonomy" id="1792836"/>
    <lineage>
        <taxon>Bacteria</taxon>
        <taxon>Pseudomonadati</taxon>
        <taxon>Pseudomonadota</taxon>
        <taxon>Gammaproteobacteria</taxon>
        <taxon>Chromatiales</taxon>
        <taxon>Wenzhouxiangellaceae</taxon>
        <taxon>Wenzhouxiangella</taxon>
    </lineage>
</organism>
<evidence type="ECO:0000256" key="17">
    <source>
        <dbReference type="ARBA" id="ARBA00047493"/>
    </source>
</evidence>
<dbReference type="PROSITE" id="PS01011">
    <property type="entry name" value="FOLYLPOLYGLU_SYNT_1"/>
    <property type="match status" value="1"/>
</dbReference>
<evidence type="ECO:0000313" key="24">
    <source>
        <dbReference type="EMBL" id="RFF30055.1"/>
    </source>
</evidence>
<dbReference type="Proteomes" id="UP000260351">
    <property type="component" value="Unassembled WGS sequence"/>
</dbReference>
<dbReference type="GO" id="GO:0046872">
    <property type="term" value="F:metal ion binding"/>
    <property type="evidence" value="ECO:0007669"/>
    <property type="project" value="UniProtKB-KW"/>
</dbReference>
<protein>
    <recommendedName>
        <fullName evidence="7">Dihydrofolate synthase/folylpolyglutamate synthase</fullName>
        <ecNumber evidence="5">6.3.2.12</ecNumber>
        <ecNumber evidence="6">6.3.2.17</ecNumber>
    </recommendedName>
    <alternativeName>
        <fullName evidence="16">Folylpoly-gamma-glutamate synthetase-dihydrofolate synthetase</fullName>
    </alternativeName>
    <alternativeName>
        <fullName evidence="14">Folylpolyglutamate synthetase</fullName>
    </alternativeName>
    <alternativeName>
        <fullName evidence="15">Tetrahydrofolylpolyglutamate synthase</fullName>
    </alternativeName>
</protein>
<dbReference type="InterPro" id="IPR013221">
    <property type="entry name" value="Mur_ligase_cen"/>
</dbReference>
<dbReference type="Gene3D" id="3.90.190.20">
    <property type="entry name" value="Mur ligase, C-terminal domain"/>
    <property type="match status" value="1"/>
</dbReference>
<evidence type="ECO:0000256" key="14">
    <source>
        <dbReference type="ARBA" id="ARBA00030048"/>
    </source>
</evidence>
<keyword evidence="13" id="KW-0289">Folate biosynthesis</keyword>
<feature type="domain" description="Mur ligase central" evidence="23">
    <location>
        <begin position="53"/>
        <end position="188"/>
    </location>
</feature>
<evidence type="ECO:0000256" key="11">
    <source>
        <dbReference type="ARBA" id="ARBA00022840"/>
    </source>
</evidence>
<comment type="catalytic activity">
    <reaction evidence="20">
        <text>7,8-dihydropteroate + L-glutamate + ATP = 7,8-dihydrofolate + ADP + phosphate + H(+)</text>
        <dbReference type="Rhea" id="RHEA:23584"/>
        <dbReference type="ChEBI" id="CHEBI:15378"/>
        <dbReference type="ChEBI" id="CHEBI:17839"/>
        <dbReference type="ChEBI" id="CHEBI:29985"/>
        <dbReference type="ChEBI" id="CHEBI:30616"/>
        <dbReference type="ChEBI" id="CHEBI:43474"/>
        <dbReference type="ChEBI" id="CHEBI:57451"/>
        <dbReference type="ChEBI" id="CHEBI:456216"/>
        <dbReference type="EC" id="6.3.2.12"/>
    </reaction>
</comment>
<evidence type="ECO:0000256" key="10">
    <source>
        <dbReference type="ARBA" id="ARBA00022741"/>
    </source>
</evidence>
<proteinExistence type="inferred from homology"/>
<evidence type="ECO:0000256" key="4">
    <source>
        <dbReference type="ARBA" id="ARBA00008276"/>
    </source>
</evidence>
<accession>A0A3E1K7S7</accession>
<dbReference type="RefSeq" id="WP_116650924.1">
    <property type="nucleotide sequence ID" value="NZ_QUZK01000038.1"/>
</dbReference>
<dbReference type="SUPFAM" id="SSF53244">
    <property type="entry name" value="MurD-like peptide ligases, peptide-binding domain"/>
    <property type="match status" value="1"/>
</dbReference>
<dbReference type="GO" id="GO:0008841">
    <property type="term" value="F:dihydrofolate synthase activity"/>
    <property type="evidence" value="ECO:0007669"/>
    <property type="project" value="UniProtKB-EC"/>
</dbReference>
<comment type="catalytic activity">
    <reaction evidence="18">
        <text>10-formyltetrahydrofolyl-(gamma-L-Glu)(n) + L-glutamate + ATP = 10-formyltetrahydrofolyl-(gamma-L-Glu)(n+1) + ADP + phosphate + H(+)</text>
        <dbReference type="Rhea" id="RHEA:51904"/>
        <dbReference type="Rhea" id="RHEA-COMP:13088"/>
        <dbReference type="Rhea" id="RHEA-COMP:14300"/>
        <dbReference type="ChEBI" id="CHEBI:15378"/>
        <dbReference type="ChEBI" id="CHEBI:29985"/>
        <dbReference type="ChEBI" id="CHEBI:30616"/>
        <dbReference type="ChEBI" id="CHEBI:43474"/>
        <dbReference type="ChEBI" id="CHEBI:134413"/>
        <dbReference type="ChEBI" id="CHEBI:456216"/>
        <dbReference type="EC" id="6.3.2.17"/>
    </reaction>
</comment>
<keyword evidence="11 21" id="KW-0067">ATP-binding</keyword>
<dbReference type="OrthoDB" id="9809356at2"/>
<comment type="pathway">
    <text evidence="3">Cofactor biosynthesis; tetrahydrofolylpolyglutamate biosynthesis.</text>
</comment>
<comment type="function">
    <text evidence="1">Functions in two distinct reactions of the de novo folate biosynthetic pathway. Catalyzes the addition of a glutamate residue to dihydropteroate (7,8-dihydropteroate or H2Pte) to form dihydrofolate (7,8-dihydrofolate monoglutamate or H2Pte-Glu). Also catalyzes successive additions of L-glutamate to tetrahydrofolate or 10-formyltetrahydrofolate or 5,10-methylenetetrahydrofolate, leading to folylpolyglutamate derivatives.</text>
</comment>
<keyword evidence="25" id="KW-1185">Reference proteome</keyword>
<dbReference type="Pfam" id="PF08245">
    <property type="entry name" value="Mur_ligase_M"/>
    <property type="match status" value="1"/>
</dbReference>
<dbReference type="GO" id="GO:0005737">
    <property type="term" value="C:cytoplasm"/>
    <property type="evidence" value="ECO:0007669"/>
    <property type="project" value="TreeGrafter"/>
</dbReference>
<dbReference type="InterPro" id="IPR036615">
    <property type="entry name" value="Mur_ligase_C_dom_sf"/>
</dbReference>
<comment type="catalytic activity">
    <reaction evidence="17">
        <text>(6S)-5,6,7,8-tetrahydrofolyl-(gamma-L-Glu)(n) + L-glutamate + ATP = (6S)-5,6,7,8-tetrahydrofolyl-(gamma-L-Glu)(n+1) + ADP + phosphate + H(+)</text>
        <dbReference type="Rhea" id="RHEA:10580"/>
        <dbReference type="Rhea" id="RHEA-COMP:14738"/>
        <dbReference type="Rhea" id="RHEA-COMP:14740"/>
        <dbReference type="ChEBI" id="CHEBI:15378"/>
        <dbReference type="ChEBI" id="CHEBI:29985"/>
        <dbReference type="ChEBI" id="CHEBI:30616"/>
        <dbReference type="ChEBI" id="CHEBI:43474"/>
        <dbReference type="ChEBI" id="CHEBI:141005"/>
        <dbReference type="ChEBI" id="CHEBI:456216"/>
        <dbReference type="EC" id="6.3.2.17"/>
    </reaction>
</comment>
<evidence type="ECO:0000256" key="7">
    <source>
        <dbReference type="ARBA" id="ARBA00019357"/>
    </source>
</evidence>
<dbReference type="GO" id="GO:0046656">
    <property type="term" value="P:folic acid biosynthetic process"/>
    <property type="evidence" value="ECO:0007669"/>
    <property type="project" value="UniProtKB-KW"/>
</dbReference>
<evidence type="ECO:0000256" key="19">
    <source>
        <dbReference type="ARBA" id="ARBA00049035"/>
    </source>
</evidence>
<evidence type="ECO:0000256" key="20">
    <source>
        <dbReference type="ARBA" id="ARBA00049161"/>
    </source>
</evidence>
<dbReference type="NCBIfam" id="NF008101">
    <property type="entry name" value="PRK10846.1"/>
    <property type="match status" value="1"/>
</dbReference>
<evidence type="ECO:0000313" key="25">
    <source>
        <dbReference type="Proteomes" id="UP000260351"/>
    </source>
</evidence>
<comment type="caution">
    <text evidence="24">The sequence shown here is derived from an EMBL/GenBank/DDBJ whole genome shotgun (WGS) entry which is preliminary data.</text>
</comment>
<dbReference type="EC" id="6.3.2.17" evidence="6"/>
<dbReference type="GO" id="GO:0046654">
    <property type="term" value="P:tetrahydrofolate biosynthetic process"/>
    <property type="evidence" value="ECO:0007669"/>
    <property type="project" value="UniProtKB-UniPathway"/>
</dbReference>
<evidence type="ECO:0000256" key="18">
    <source>
        <dbReference type="ARBA" id="ARBA00047808"/>
    </source>
</evidence>